<evidence type="ECO:0000313" key="2">
    <source>
        <dbReference type="Proteomes" id="UP000567885"/>
    </source>
</evidence>
<sequence>MSTIREIHRTLLGAHGNAMISEEDRDSYQHDYPINPISIPRWEDFLDKVSETCAFEEISPDTYLASLEEADRCFDKLDDAAILGLALLGCEALQVECIVGWDATECNGACRLISRNVLEEREVDFFLAIDKVIYLQEQTYMEVRHAILAILAVATIHDKRKVIALGRPWPPKTWCTTKSSAWRVRYKEGAEC</sequence>
<name>A0A8H5WGT8_FUSHE</name>
<comment type="caution">
    <text evidence="1">The sequence shown here is derived from an EMBL/GenBank/DDBJ whole genome shotgun (WGS) entry which is preliminary data.</text>
</comment>
<proteinExistence type="predicted"/>
<gene>
    <name evidence="1" type="ORF">FHETE_10348</name>
</gene>
<keyword evidence="2" id="KW-1185">Reference proteome</keyword>
<evidence type="ECO:0000313" key="1">
    <source>
        <dbReference type="EMBL" id="KAF5657589.1"/>
    </source>
</evidence>
<accession>A0A8H5WGT8</accession>
<dbReference type="EMBL" id="JAAGWQ010000277">
    <property type="protein sequence ID" value="KAF5657589.1"/>
    <property type="molecule type" value="Genomic_DNA"/>
</dbReference>
<dbReference type="Proteomes" id="UP000567885">
    <property type="component" value="Unassembled WGS sequence"/>
</dbReference>
<reference evidence="1 2" key="1">
    <citation type="submission" date="2020-05" db="EMBL/GenBank/DDBJ databases">
        <title>Identification and distribution of gene clusters putatively required for synthesis of sphingolipid metabolism inhibitors in phylogenetically diverse species of the filamentous fungus Fusarium.</title>
        <authorList>
            <person name="Kim H.-S."/>
            <person name="Busman M."/>
            <person name="Brown D.W."/>
            <person name="Divon H."/>
            <person name="Uhlig S."/>
            <person name="Proctor R.H."/>
        </authorList>
    </citation>
    <scope>NUCLEOTIDE SEQUENCE [LARGE SCALE GENOMIC DNA]</scope>
    <source>
        <strain evidence="1 2">NRRL 20693</strain>
    </source>
</reference>
<protein>
    <submittedName>
        <fullName evidence="1">Uncharacterized protein</fullName>
    </submittedName>
</protein>
<organism evidence="1 2">
    <name type="scientific">Fusarium heterosporum</name>
    <dbReference type="NCBI Taxonomy" id="42747"/>
    <lineage>
        <taxon>Eukaryota</taxon>
        <taxon>Fungi</taxon>
        <taxon>Dikarya</taxon>
        <taxon>Ascomycota</taxon>
        <taxon>Pezizomycotina</taxon>
        <taxon>Sordariomycetes</taxon>
        <taxon>Hypocreomycetidae</taxon>
        <taxon>Hypocreales</taxon>
        <taxon>Nectriaceae</taxon>
        <taxon>Fusarium</taxon>
        <taxon>Fusarium heterosporum species complex</taxon>
    </lineage>
</organism>
<dbReference type="AlphaFoldDB" id="A0A8H5WGT8"/>